<proteinExistence type="predicted"/>
<comment type="caution">
    <text evidence="2">The sequence shown here is derived from an EMBL/GenBank/DDBJ whole genome shotgun (WGS) entry which is preliminary data.</text>
</comment>
<feature type="compositionally biased region" description="Polar residues" evidence="1">
    <location>
        <begin position="46"/>
        <end position="60"/>
    </location>
</feature>
<accession>A0AAV4UFM1</accession>
<evidence type="ECO:0000313" key="2">
    <source>
        <dbReference type="EMBL" id="GIY56606.1"/>
    </source>
</evidence>
<reference evidence="2 3" key="1">
    <citation type="submission" date="2021-06" db="EMBL/GenBank/DDBJ databases">
        <title>Caerostris extrusa draft genome.</title>
        <authorList>
            <person name="Kono N."/>
            <person name="Arakawa K."/>
        </authorList>
    </citation>
    <scope>NUCLEOTIDE SEQUENCE [LARGE SCALE GENOMIC DNA]</scope>
</reference>
<evidence type="ECO:0000256" key="1">
    <source>
        <dbReference type="SAM" id="MobiDB-lite"/>
    </source>
</evidence>
<keyword evidence="3" id="KW-1185">Reference proteome</keyword>
<dbReference type="Proteomes" id="UP001054945">
    <property type="component" value="Unassembled WGS sequence"/>
</dbReference>
<feature type="region of interest" description="Disordered" evidence="1">
    <location>
        <begin position="46"/>
        <end position="66"/>
    </location>
</feature>
<dbReference type="EMBL" id="BPLR01012785">
    <property type="protein sequence ID" value="GIY56606.1"/>
    <property type="molecule type" value="Genomic_DNA"/>
</dbReference>
<gene>
    <name evidence="2" type="ORF">CEXT_736831</name>
</gene>
<organism evidence="2 3">
    <name type="scientific">Caerostris extrusa</name>
    <name type="common">Bark spider</name>
    <name type="synonym">Caerostris bankana</name>
    <dbReference type="NCBI Taxonomy" id="172846"/>
    <lineage>
        <taxon>Eukaryota</taxon>
        <taxon>Metazoa</taxon>
        <taxon>Ecdysozoa</taxon>
        <taxon>Arthropoda</taxon>
        <taxon>Chelicerata</taxon>
        <taxon>Arachnida</taxon>
        <taxon>Araneae</taxon>
        <taxon>Araneomorphae</taxon>
        <taxon>Entelegynae</taxon>
        <taxon>Araneoidea</taxon>
        <taxon>Araneidae</taxon>
        <taxon>Caerostris</taxon>
    </lineage>
</organism>
<evidence type="ECO:0000313" key="3">
    <source>
        <dbReference type="Proteomes" id="UP001054945"/>
    </source>
</evidence>
<name>A0AAV4UFM1_CAEEX</name>
<sequence>MISQIITQHCKEIVILINLQNFITKQQIWLCLRKIRFKHIQKPVNSQLRQPTTETTNITKKQAHERTQSTPRSLDTLYSVLFRLEPCPGQGNCRYSKIKFLLKLQMHHDISQNSCKLRIQPLLNFFEKNSPENFLLLHAKQ</sequence>
<protein>
    <submittedName>
        <fullName evidence="2">Uncharacterized protein</fullName>
    </submittedName>
</protein>
<dbReference type="AlphaFoldDB" id="A0AAV4UFM1"/>